<feature type="signal peptide" evidence="1">
    <location>
        <begin position="1"/>
        <end position="26"/>
    </location>
</feature>
<organism evidence="3 4">
    <name type="scientific">Lactiplantibacillus nangangensis</name>
    <dbReference type="NCBI Taxonomy" id="2559917"/>
    <lineage>
        <taxon>Bacteria</taxon>
        <taxon>Bacillati</taxon>
        <taxon>Bacillota</taxon>
        <taxon>Bacilli</taxon>
        <taxon>Lactobacillales</taxon>
        <taxon>Lactobacillaceae</taxon>
        <taxon>Lactiplantibacillus</taxon>
    </lineage>
</organism>
<proteinExistence type="predicted"/>
<evidence type="ECO:0000259" key="2">
    <source>
        <dbReference type="Pfam" id="PF13529"/>
    </source>
</evidence>
<keyword evidence="4" id="KW-1185">Reference proteome</keyword>
<dbReference type="Gene3D" id="3.90.70.10">
    <property type="entry name" value="Cysteine proteinases"/>
    <property type="match status" value="1"/>
</dbReference>
<dbReference type="Proteomes" id="UP001596171">
    <property type="component" value="Unassembled WGS sequence"/>
</dbReference>
<feature type="chain" id="PRO_5046518104" evidence="1">
    <location>
        <begin position="27"/>
        <end position="281"/>
    </location>
</feature>
<keyword evidence="1" id="KW-0732">Signal</keyword>
<feature type="domain" description="Peptidase C39-like" evidence="2">
    <location>
        <begin position="123"/>
        <end position="255"/>
    </location>
</feature>
<evidence type="ECO:0000313" key="3">
    <source>
        <dbReference type="EMBL" id="MFC6201276.1"/>
    </source>
</evidence>
<comment type="caution">
    <text evidence="3">The sequence shown here is derived from an EMBL/GenBank/DDBJ whole genome shotgun (WGS) entry which is preliminary data.</text>
</comment>
<dbReference type="Pfam" id="PF13529">
    <property type="entry name" value="Peptidase_C39_2"/>
    <property type="match status" value="1"/>
</dbReference>
<evidence type="ECO:0000313" key="4">
    <source>
        <dbReference type="Proteomes" id="UP001596171"/>
    </source>
</evidence>
<sequence>MVNKRWGLVGGLSLLLGLGLSQATLAAAATTDQIMGIQTMTSQTYRTNSQTGKGYHITVLPQHRVRLRTNLHLSHHQNTVWTRSEQAYITHNGKKQLYYYVKNAAGQSGWIWQGYLTATSVHLDVPVVSQRPELPTGCEITAVDMMLQYAGAQVTKRQLADEMPRSDDPNQGFVGDPYSEYGIGLYVFPRGLLTTVQRHVGSAVDLTGISLTQLKAQLRRNHPVVVWVTNIDGFASHALTVTGYDTDHIYFNDPWTGQATQLTNAAFNLAWQGNDFRALSY</sequence>
<dbReference type="PANTHER" id="PTHR37806:SF1">
    <property type="entry name" value="PEPTIDASE C39-LIKE DOMAIN-CONTAINING PROTEIN"/>
    <property type="match status" value="1"/>
</dbReference>
<name>A0ABW1SJ49_9LACO</name>
<reference evidence="4" key="1">
    <citation type="journal article" date="2019" name="Int. J. Syst. Evol. Microbiol.">
        <title>The Global Catalogue of Microorganisms (GCM) 10K type strain sequencing project: providing services to taxonomists for standard genome sequencing and annotation.</title>
        <authorList>
            <consortium name="The Broad Institute Genomics Platform"/>
            <consortium name="The Broad Institute Genome Sequencing Center for Infectious Disease"/>
            <person name="Wu L."/>
            <person name="Ma J."/>
        </authorList>
    </citation>
    <scope>NUCLEOTIDE SEQUENCE [LARGE SCALE GENOMIC DNA]</scope>
    <source>
        <strain evidence="4">CCM 8930</strain>
    </source>
</reference>
<evidence type="ECO:0000256" key="1">
    <source>
        <dbReference type="SAM" id="SignalP"/>
    </source>
</evidence>
<dbReference type="EMBL" id="JBHSSE010000011">
    <property type="protein sequence ID" value="MFC6201276.1"/>
    <property type="molecule type" value="Genomic_DNA"/>
</dbReference>
<protein>
    <submittedName>
        <fullName evidence="3">C39 family peptidase</fullName>
    </submittedName>
</protein>
<dbReference type="RefSeq" id="WP_137615888.1">
    <property type="nucleotide sequence ID" value="NZ_BJDI01000004.1"/>
</dbReference>
<dbReference type="PANTHER" id="PTHR37806">
    <property type="entry name" value="LMO0724 PROTEIN"/>
    <property type="match status" value="1"/>
</dbReference>
<accession>A0ABW1SJ49</accession>
<gene>
    <name evidence="3" type="ORF">ACFP1L_05120</name>
</gene>
<dbReference type="InterPro" id="IPR039564">
    <property type="entry name" value="Peptidase_C39-like"/>
</dbReference>